<dbReference type="Gene3D" id="1.10.10.2910">
    <property type="match status" value="1"/>
</dbReference>
<reference evidence="1" key="1">
    <citation type="submission" date="2019-02" db="EMBL/GenBank/DDBJ databases">
        <authorList>
            <consortium name="Genoscope - CEA"/>
            <person name="William W."/>
        </authorList>
    </citation>
    <scope>NUCLEOTIDE SEQUENCE [LARGE SCALE GENOMIC DNA]</scope>
    <source>
        <strain evidence="1">YSy11</strain>
    </source>
</reference>
<name>A0A653E355_9PSED</name>
<dbReference type="RefSeq" id="WP_172970654.1">
    <property type="nucleotide sequence ID" value="NZ_LR215729.2"/>
</dbReference>
<organism evidence="1">
    <name type="scientific">Pseudomonas marincola</name>
    <dbReference type="NCBI Taxonomy" id="437900"/>
    <lineage>
        <taxon>Bacteria</taxon>
        <taxon>Pseudomonadati</taxon>
        <taxon>Pseudomonadota</taxon>
        <taxon>Gammaproteobacteria</taxon>
        <taxon>Pseudomonadales</taxon>
        <taxon>Pseudomonadaceae</taxon>
        <taxon>Pseudomonas</taxon>
    </lineage>
</organism>
<evidence type="ECO:0000313" key="1">
    <source>
        <dbReference type="EMBL" id="VEV97154.1"/>
    </source>
</evidence>
<dbReference type="AlphaFoldDB" id="A0A653E355"/>
<protein>
    <submittedName>
        <fullName evidence="1">Uncharacterized protein</fullName>
    </submittedName>
</protein>
<gene>
    <name evidence="1" type="ORF">PMYSY11_2108</name>
</gene>
<accession>A0A653E355</accession>
<dbReference type="EMBL" id="LR215729">
    <property type="protein sequence ID" value="VEV97154.1"/>
    <property type="molecule type" value="Genomic_DNA"/>
</dbReference>
<proteinExistence type="predicted"/>
<sequence>MTDIQSIYSALREQGLTRQKLSHILPEWLTSDVEATPSGAQQVKLYLARALSLRIRSISETPPRIEFDLPDERRFKRSAKTTDADIEVAVALAQSASRIALSALEKNYVPLPPASDIRAHLLKQGNRWVGLTQLIEYCWSCGIPILHLATPLLGKKMDGIAMSIKGRPSIVLSSKRQYGYLLFHLAHELGHIALGHLSDNGAIVDDEIKEGNNVGERDLQELEADRFAIELLTGNANTCIKLQRRVKAPVLARMAIEYGENNQIDPTHVLLNLAHNDRALYPLCISAIKSISDSVSDQSRITSSAGSHLISGLSSDNEHLLRSLIG</sequence>